<organism evidence="6 7">
    <name type="scientific">Chitinophaga solisilvae</name>
    <dbReference type="NCBI Taxonomy" id="1233460"/>
    <lineage>
        <taxon>Bacteria</taxon>
        <taxon>Pseudomonadati</taxon>
        <taxon>Bacteroidota</taxon>
        <taxon>Chitinophagia</taxon>
        <taxon>Chitinophagales</taxon>
        <taxon>Chitinophagaceae</taxon>
        <taxon>Chitinophaga</taxon>
    </lineage>
</organism>
<dbReference type="InterPro" id="IPR003594">
    <property type="entry name" value="HATPase_dom"/>
</dbReference>
<dbReference type="Gene3D" id="1.25.40.10">
    <property type="entry name" value="Tetratricopeptide repeat domain"/>
    <property type="match status" value="1"/>
</dbReference>
<dbReference type="InterPro" id="IPR050736">
    <property type="entry name" value="Sensor_HK_Regulatory"/>
</dbReference>
<dbReference type="Gene3D" id="3.30.565.10">
    <property type="entry name" value="Histidine kinase-like ATPase, C-terminal domain"/>
    <property type="match status" value="1"/>
</dbReference>
<dbReference type="GO" id="GO:0000155">
    <property type="term" value="F:phosphorelay sensor kinase activity"/>
    <property type="evidence" value="ECO:0007669"/>
    <property type="project" value="InterPro"/>
</dbReference>
<sequence>MTDHLPYLRKLALCWLLALPVFIRAQSSGIEKLKKQLPLVTDSVAYVTTLNRLAIAYQACQLDSCGKYASLARDVATRIHDRQGRAHALRNLGSYYAFRPHRYLSFLFYNDALNESRAAGDSCHVSQVLMNIGIYYNFNGNAKDARSMINRALLLTWQLKADSLRAMVLANYYTVYYADSLMKPYAAKALLQAGILAEQFRDVRASLYIQLLQANETFMNGRFSQAETDLKHIIDTAAHAGLNYLAMYGSMQLTGYKVWLRHADSLEYRQKSVEYAMAGGYIGLILPAVTILYNHYQRRGDTLQAARYSRIALRIMQQQQDDMQKGEMDYIAYTMQDQTMDSLKLQAVIQESALQKSRLQQRFWQYLLVFMIVVILLVLLLFFKFLRSYHASGIRAQRLSRLQQEVSDSNETLRVNDDFKNKLISLIAHDFRTPLHNIIDITGFVNESVLTPEDATEMVIEVERTATNTLTVFEEILSWMRTQLSGFVYYPKPYLLQNMLTAMIQSLHHLVKDKQLLIIQQLPPGLQVHCDYEMLQFIHRNFLHNAIKFSPAGSTITITAIRINTFTEISFSDEGPGVPAEVLPWLFAYDSHSYRQKRTGKGAGLALIICKDFIDKMKGEIGAVNNPVKGSTFYYRLPEAPGEEENIVS</sequence>
<dbReference type="InterPro" id="IPR011990">
    <property type="entry name" value="TPR-like_helical_dom_sf"/>
</dbReference>
<evidence type="ECO:0000256" key="3">
    <source>
        <dbReference type="ARBA" id="ARBA00022679"/>
    </source>
</evidence>
<protein>
    <recommendedName>
        <fullName evidence="2">histidine kinase</fullName>
        <ecNumber evidence="2">2.7.13.3</ecNumber>
    </recommendedName>
</protein>
<dbReference type="InterPro" id="IPR005467">
    <property type="entry name" value="His_kinase_dom"/>
</dbReference>
<evidence type="ECO:0000256" key="5">
    <source>
        <dbReference type="ARBA" id="ARBA00023012"/>
    </source>
</evidence>
<dbReference type="PANTHER" id="PTHR43711">
    <property type="entry name" value="TWO-COMPONENT HISTIDINE KINASE"/>
    <property type="match status" value="1"/>
</dbReference>
<name>A0A3S1AW19_9BACT</name>
<keyword evidence="4 6" id="KW-0418">Kinase</keyword>
<dbReference type="Pfam" id="PF02518">
    <property type="entry name" value="HATPase_c"/>
    <property type="match status" value="1"/>
</dbReference>
<dbReference type="AlphaFoldDB" id="A0A3S1AW19"/>
<dbReference type="SUPFAM" id="SSF55874">
    <property type="entry name" value="ATPase domain of HSP90 chaperone/DNA topoisomerase II/histidine kinase"/>
    <property type="match status" value="1"/>
</dbReference>
<reference evidence="6" key="1">
    <citation type="submission" date="2020-05" db="EMBL/GenBank/DDBJ databases">
        <title>Chitinophaga laudate sp. nov., isolated from a tropical peat swamp.</title>
        <authorList>
            <person name="Goh C.B.S."/>
            <person name="Lee M.S."/>
            <person name="Parimannan S."/>
            <person name="Pasbakhsh P."/>
            <person name="Yule C.M."/>
            <person name="Rajandas H."/>
            <person name="Loke S."/>
            <person name="Croft L."/>
            <person name="Tan J.B.L."/>
        </authorList>
    </citation>
    <scope>NUCLEOTIDE SEQUENCE</scope>
    <source>
        <strain evidence="6">Mgbs1</strain>
    </source>
</reference>
<dbReference type="InterPro" id="IPR036890">
    <property type="entry name" value="HATPase_C_sf"/>
</dbReference>
<dbReference type="InterPro" id="IPR036097">
    <property type="entry name" value="HisK_dim/P_sf"/>
</dbReference>
<dbReference type="CDD" id="cd00075">
    <property type="entry name" value="HATPase"/>
    <property type="match status" value="1"/>
</dbReference>
<dbReference type="EC" id="2.7.13.3" evidence="2"/>
<evidence type="ECO:0000256" key="2">
    <source>
        <dbReference type="ARBA" id="ARBA00012438"/>
    </source>
</evidence>
<keyword evidence="3" id="KW-0808">Transferase</keyword>
<dbReference type="EMBL" id="RIAR02000001">
    <property type="protein sequence ID" value="NSL88501.1"/>
    <property type="molecule type" value="Genomic_DNA"/>
</dbReference>
<dbReference type="PROSITE" id="PS50109">
    <property type="entry name" value="HIS_KIN"/>
    <property type="match status" value="1"/>
</dbReference>
<accession>A0A3S1AW19</accession>
<dbReference type="SMART" id="SM00387">
    <property type="entry name" value="HATPase_c"/>
    <property type="match status" value="1"/>
</dbReference>
<dbReference type="PANTHER" id="PTHR43711:SF1">
    <property type="entry name" value="HISTIDINE KINASE 1"/>
    <property type="match status" value="1"/>
</dbReference>
<comment type="caution">
    <text evidence="6">The sequence shown here is derived from an EMBL/GenBank/DDBJ whole genome shotgun (WGS) entry which is preliminary data.</text>
</comment>
<dbReference type="Gene3D" id="1.10.287.130">
    <property type="match status" value="1"/>
</dbReference>
<evidence type="ECO:0000256" key="1">
    <source>
        <dbReference type="ARBA" id="ARBA00000085"/>
    </source>
</evidence>
<dbReference type="OrthoDB" id="1301080at2"/>
<keyword evidence="7" id="KW-1185">Reference proteome</keyword>
<dbReference type="InterPro" id="IPR004358">
    <property type="entry name" value="Sig_transdc_His_kin-like_C"/>
</dbReference>
<evidence type="ECO:0000313" key="6">
    <source>
        <dbReference type="EMBL" id="NSL88501.1"/>
    </source>
</evidence>
<comment type="catalytic activity">
    <reaction evidence="1">
        <text>ATP + protein L-histidine = ADP + protein N-phospho-L-histidine.</text>
        <dbReference type="EC" id="2.7.13.3"/>
    </reaction>
</comment>
<keyword evidence="5" id="KW-0902">Two-component regulatory system</keyword>
<proteinExistence type="predicted"/>
<gene>
    <name evidence="6" type="ORF">ECE50_016795</name>
</gene>
<dbReference type="Proteomes" id="UP000281028">
    <property type="component" value="Unassembled WGS sequence"/>
</dbReference>
<dbReference type="PRINTS" id="PR00344">
    <property type="entry name" value="BCTRLSENSOR"/>
</dbReference>
<evidence type="ECO:0000256" key="4">
    <source>
        <dbReference type="ARBA" id="ARBA00022777"/>
    </source>
</evidence>
<dbReference type="SUPFAM" id="SSF47384">
    <property type="entry name" value="Homodimeric domain of signal transducing histidine kinase"/>
    <property type="match status" value="1"/>
</dbReference>
<evidence type="ECO:0000313" key="7">
    <source>
        <dbReference type="Proteomes" id="UP000281028"/>
    </source>
</evidence>